<gene>
    <name evidence="1" type="ORF">B1A_14736</name>
</gene>
<feature type="non-terminal residue" evidence="1">
    <location>
        <position position="206"/>
    </location>
</feature>
<reference evidence="1" key="2">
    <citation type="journal article" date="2014" name="ISME J.">
        <title>Microbial stratification in low pH oxic and suboxic macroscopic growths along an acid mine drainage.</title>
        <authorList>
            <person name="Mendez-Garcia C."/>
            <person name="Mesa V."/>
            <person name="Sprenger R.R."/>
            <person name="Richter M."/>
            <person name="Diez M.S."/>
            <person name="Solano J."/>
            <person name="Bargiela R."/>
            <person name="Golyshina O.V."/>
            <person name="Manteca A."/>
            <person name="Ramos J.L."/>
            <person name="Gallego J.R."/>
            <person name="Llorente I."/>
            <person name="Martins Dos Santos V.A."/>
            <person name="Jensen O.N."/>
            <person name="Pelaez A.I."/>
            <person name="Sanchez J."/>
            <person name="Ferrer M."/>
        </authorList>
    </citation>
    <scope>NUCLEOTIDE SEQUENCE</scope>
</reference>
<name>T0ZDB0_9ZZZZ</name>
<sequence>MHGTKRQTIGSFTIQGEWFPNKTVSFPENGCHHGDETPLEIEMRLFGSATRWAFQRLLEGRTRAEIKVLGQAIFHLNSRYMDDAILKAKEIIDAQRQLIPLEIKETAAKLGKTEKKIKQIFAKVKKLEAAGRLEEAKRDRRRLPGLEARRARLEIKLAVYRKHEAEGTIPKVVFGGRALWRKVTRGQASRTHWRMARRNRLYARGD</sequence>
<accession>T0ZDB0</accession>
<reference evidence="1" key="1">
    <citation type="submission" date="2013-08" db="EMBL/GenBank/DDBJ databases">
        <authorList>
            <person name="Mendez C."/>
            <person name="Richter M."/>
            <person name="Ferrer M."/>
            <person name="Sanchez J."/>
        </authorList>
    </citation>
    <scope>NUCLEOTIDE SEQUENCE</scope>
</reference>
<comment type="caution">
    <text evidence="1">The sequence shown here is derived from an EMBL/GenBank/DDBJ whole genome shotgun (WGS) entry which is preliminary data.</text>
</comment>
<evidence type="ECO:0000313" key="1">
    <source>
        <dbReference type="EMBL" id="EQD46096.1"/>
    </source>
</evidence>
<dbReference type="EMBL" id="AUZX01010820">
    <property type="protein sequence ID" value="EQD46096.1"/>
    <property type="molecule type" value="Genomic_DNA"/>
</dbReference>
<protein>
    <submittedName>
        <fullName evidence="1">Transposase, IS605 OrfB family</fullName>
    </submittedName>
</protein>
<organism evidence="1">
    <name type="scientific">mine drainage metagenome</name>
    <dbReference type="NCBI Taxonomy" id="410659"/>
    <lineage>
        <taxon>unclassified sequences</taxon>
        <taxon>metagenomes</taxon>
        <taxon>ecological metagenomes</taxon>
    </lineage>
</organism>
<dbReference type="AlphaFoldDB" id="T0ZDB0"/>
<proteinExistence type="predicted"/>